<comment type="similarity">
    <text evidence="1">Belongs to the carbon-nitrogen hydrolase superfamily. NIT1/NIT2 family.</text>
</comment>
<reference evidence="4 5" key="1">
    <citation type="submission" date="2024-02" db="EMBL/GenBank/DDBJ databases">
        <title>Haloferula sargassicola NBRC 104335.</title>
        <authorList>
            <person name="Ichikawa N."/>
            <person name="Katano-Makiyama Y."/>
            <person name="Hidaka K."/>
        </authorList>
    </citation>
    <scope>NUCLEOTIDE SEQUENCE [LARGE SCALE GENOMIC DNA]</scope>
    <source>
        <strain evidence="4 5">NBRC 104335</strain>
    </source>
</reference>
<evidence type="ECO:0000313" key="5">
    <source>
        <dbReference type="Proteomes" id="UP001476282"/>
    </source>
</evidence>
<dbReference type="PROSITE" id="PS51186">
    <property type="entry name" value="GNAT"/>
    <property type="match status" value="1"/>
</dbReference>
<evidence type="ECO:0008006" key="6">
    <source>
        <dbReference type="Google" id="ProtNLM"/>
    </source>
</evidence>
<name>A0ABP9UKV4_9BACT</name>
<dbReference type="CDD" id="cd04301">
    <property type="entry name" value="NAT_SF"/>
    <property type="match status" value="1"/>
</dbReference>
<gene>
    <name evidence="4" type="ORF">Hsar01_00533</name>
</gene>
<dbReference type="InterPro" id="IPR016181">
    <property type="entry name" value="Acyl_CoA_acyltransferase"/>
</dbReference>
<dbReference type="SUPFAM" id="SSF56317">
    <property type="entry name" value="Carbon-nitrogen hydrolase"/>
    <property type="match status" value="1"/>
</dbReference>
<feature type="domain" description="N-acetyltransferase" evidence="3">
    <location>
        <begin position="13"/>
        <end position="216"/>
    </location>
</feature>
<dbReference type="InterPro" id="IPR000182">
    <property type="entry name" value="GNAT_dom"/>
</dbReference>
<dbReference type="PROSITE" id="PS50263">
    <property type="entry name" value="CN_HYDROLASE"/>
    <property type="match status" value="1"/>
</dbReference>
<feature type="domain" description="CN hydrolase" evidence="2">
    <location>
        <begin position="228"/>
        <end position="485"/>
    </location>
</feature>
<dbReference type="Gene3D" id="3.60.110.10">
    <property type="entry name" value="Carbon-nitrogen hydrolase"/>
    <property type="match status" value="1"/>
</dbReference>
<dbReference type="InterPro" id="IPR036526">
    <property type="entry name" value="C-N_Hydrolase_sf"/>
</dbReference>
<organism evidence="4 5">
    <name type="scientific">Haloferula sargassicola</name>
    <dbReference type="NCBI Taxonomy" id="490096"/>
    <lineage>
        <taxon>Bacteria</taxon>
        <taxon>Pseudomonadati</taxon>
        <taxon>Verrucomicrobiota</taxon>
        <taxon>Verrucomicrobiia</taxon>
        <taxon>Verrucomicrobiales</taxon>
        <taxon>Verrucomicrobiaceae</taxon>
        <taxon>Haloferula</taxon>
    </lineage>
</organism>
<evidence type="ECO:0000256" key="1">
    <source>
        <dbReference type="ARBA" id="ARBA00010613"/>
    </source>
</evidence>
<dbReference type="SUPFAM" id="SSF55729">
    <property type="entry name" value="Acyl-CoA N-acyltransferases (Nat)"/>
    <property type="match status" value="1"/>
</dbReference>
<dbReference type="InterPro" id="IPR001110">
    <property type="entry name" value="UPF0012_CS"/>
</dbReference>
<dbReference type="Pfam" id="PF00795">
    <property type="entry name" value="CN_hydrolase"/>
    <property type="match status" value="1"/>
</dbReference>
<protein>
    <recommendedName>
        <fullName evidence="6">Carbon-nitrogen hydrolase</fullName>
    </recommendedName>
</protein>
<dbReference type="PROSITE" id="PS01227">
    <property type="entry name" value="UPF0012"/>
    <property type="match status" value="1"/>
</dbReference>
<dbReference type="Pfam" id="PF00583">
    <property type="entry name" value="Acetyltransf_1"/>
    <property type="match status" value="1"/>
</dbReference>
<sequence>MLPKEYDTEKGTVLVRNPRVDDIPSMIALHRRCFPHMVAADGAWEENELRSHLNVFEEGQLVAIVDGKIVGVASSLIVSMGRNPLRAHTYYGITDDGYFYNHDPQGDTLYGAEVYVDPEAQGRGIGKVLYEARRELCRRLNLRRILAGGRLSNYADHADRLTPEEYVWQVQDGKIKDPVLGFQISQGFAVRDVMPNYIRDPRSKDYASLIEWLNPEYQASSEKEGTKVRVACVQYSMRKVDGFDDFANQVRYFVETAGEDYGAEFVVFPEFLSVQLLSHLKPMGSREGIRKLAEFTPQFVELMGTLAREQGLYLIAGSHPVEQPDGRLENTAMIFKPDGTYVCQPKLHITPSEKTWWGISGGDSLVVVQTPKARVGVLICYDVEFPEAARYLADRGIEVLFVPYCTDNRQGYLRVSTCAAARAIENQIYVVTAGVVGNLPDVPAMDIHYGRAAVFTPSDFEFARDGIQSQADANVETMLVTDLDISDLYRSRQSGAVTPVSDRRRDLFEFQNKLSNEMIQAGIEEGRL</sequence>
<keyword evidence="5" id="KW-1185">Reference proteome</keyword>
<dbReference type="PANTHER" id="PTHR23088">
    <property type="entry name" value="NITRILASE-RELATED"/>
    <property type="match status" value="1"/>
</dbReference>
<dbReference type="Gene3D" id="3.40.630.30">
    <property type="match status" value="1"/>
</dbReference>
<dbReference type="Proteomes" id="UP001476282">
    <property type="component" value="Unassembled WGS sequence"/>
</dbReference>
<dbReference type="PANTHER" id="PTHR23088:SF50">
    <property type="entry name" value="HYDROLASE YHCX"/>
    <property type="match status" value="1"/>
</dbReference>
<evidence type="ECO:0000259" key="2">
    <source>
        <dbReference type="PROSITE" id="PS50263"/>
    </source>
</evidence>
<accession>A0ABP9UKV4</accession>
<dbReference type="EMBL" id="BAABRI010000002">
    <property type="protein sequence ID" value="GAA5481326.1"/>
    <property type="molecule type" value="Genomic_DNA"/>
</dbReference>
<proteinExistence type="inferred from homology"/>
<evidence type="ECO:0000313" key="4">
    <source>
        <dbReference type="EMBL" id="GAA5481326.1"/>
    </source>
</evidence>
<dbReference type="CDD" id="cd07574">
    <property type="entry name" value="nitrilase_Rim1_like"/>
    <property type="match status" value="1"/>
</dbReference>
<dbReference type="RefSeq" id="WP_353565475.1">
    <property type="nucleotide sequence ID" value="NZ_BAABRI010000002.1"/>
</dbReference>
<evidence type="ECO:0000259" key="3">
    <source>
        <dbReference type="PROSITE" id="PS51186"/>
    </source>
</evidence>
<dbReference type="InterPro" id="IPR003010">
    <property type="entry name" value="C-N_Hydrolase"/>
</dbReference>
<comment type="caution">
    <text evidence="4">The sequence shown here is derived from an EMBL/GenBank/DDBJ whole genome shotgun (WGS) entry which is preliminary data.</text>
</comment>